<dbReference type="AlphaFoldDB" id="A0A3M7R3E4"/>
<evidence type="ECO:0000313" key="15">
    <source>
        <dbReference type="Proteomes" id="UP000276133"/>
    </source>
</evidence>
<name>A0A3M7R3E4_BRAPC</name>
<evidence type="ECO:0000259" key="13">
    <source>
        <dbReference type="PROSITE" id="PS50262"/>
    </source>
</evidence>
<evidence type="ECO:0000313" key="14">
    <source>
        <dbReference type="EMBL" id="RNA18117.1"/>
    </source>
</evidence>
<evidence type="ECO:0000256" key="6">
    <source>
        <dbReference type="ARBA" id="ARBA00022989"/>
    </source>
</evidence>
<feature type="transmembrane region" description="Helical" evidence="12">
    <location>
        <begin position="230"/>
        <end position="250"/>
    </location>
</feature>
<gene>
    <name evidence="14" type="ORF">BpHYR1_022494</name>
</gene>
<keyword evidence="4 12" id="KW-0812">Transmembrane</keyword>
<dbReference type="InterPro" id="IPR050125">
    <property type="entry name" value="GPCR_opsins"/>
</dbReference>
<keyword evidence="5" id="KW-0681">Retinal protein</keyword>
<keyword evidence="6 12" id="KW-1133">Transmembrane helix</keyword>
<feature type="transmembrane region" description="Helical" evidence="12">
    <location>
        <begin position="20"/>
        <end position="43"/>
    </location>
</feature>
<dbReference type="InterPro" id="IPR027430">
    <property type="entry name" value="Retinal_BS"/>
</dbReference>
<organism evidence="14 15">
    <name type="scientific">Brachionus plicatilis</name>
    <name type="common">Marine rotifer</name>
    <name type="synonym">Brachionus muelleri</name>
    <dbReference type="NCBI Taxonomy" id="10195"/>
    <lineage>
        <taxon>Eukaryota</taxon>
        <taxon>Metazoa</taxon>
        <taxon>Spiralia</taxon>
        <taxon>Gnathifera</taxon>
        <taxon>Rotifera</taxon>
        <taxon>Eurotatoria</taxon>
        <taxon>Monogononta</taxon>
        <taxon>Pseudotrocha</taxon>
        <taxon>Ploima</taxon>
        <taxon>Brachionidae</taxon>
        <taxon>Brachionus</taxon>
    </lineage>
</organism>
<comment type="caution">
    <text evidence="14">The sequence shown here is derived from an EMBL/GenBank/DDBJ whole genome shotgun (WGS) entry which is preliminary data.</text>
</comment>
<keyword evidence="2" id="KW-0600">Photoreceptor protein</keyword>
<dbReference type="OrthoDB" id="2101615at2759"/>
<comment type="subcellular location">
    <subcellularLocation>
        <location evidence="1">Membrane</location>
        <topology evidence="1">Multi-pass membrane protein</topology>
    </subcellularLocation>
</comment>
<dbReference type="EMBL" id="REGN01004304">
    <property type="protein sequence ID" value="RNA18117.1"/>
    <property type="molecule type" value="Genomic_DNA"/>
</dbReference>
<keyword evidence="9 12" id="KW-0472">Membrane</keyword>
<keyword evidence="7" id="KW-0157">Chromophore</keyword>
<protein>
    <recommendedName>
        <fullName evidence="13">G-protein coupled receptors family 1 profile domain-containing protein</fullName>
    </recommendedName>
</protein>
<evidence type="ECO:0000256" key="10">
    <source>
        <dbReference type="ARBA" id="ARBA00023170"/>
    </source>
</evidence>
<dbReference type="STRING" id="10195.A0A3M7R3E4"/>
<dbReference type="PROSITE" id="PS50262">
    <property type="entry name" value="G_PROTEIN_RECEP_F1_2"/>
    <property type="match status" value="1"/>
</dbReference>
<evidence type="ECO:0000256" key="11">
    <source>
        <dbReference type="ARBA" id="ARBA00023224"/>
    </source>
</evidence>
<dbReference type="InterPro" id="IPR017452">
    <property type="entry name" value="GPCR_Rhodpsn_7TM"/>
</dbReference>
<evidence type="ECO:0000256" key="12">
    <source>
        <dbReference type="SAM" id="Phobius"/>
    </source>
</evidence>
<reference evidence="14 15" key="1">
    <citation type="journal article" date="2018" name="Sci. Rep.">
        <title>Genomic signatures of local adaptation to the degree of environmental predictability in rotifers.</title>
        <authorList>
            <person name="Franch-Gras L."/>
            <person name="Hahn C."/>
            <person name="Garcia-Roger E.M."/>
            <person name="Carmona M.J."/>
            <person name="Serra M."/>
            <person name="Gomez A."/>
        </authorList>
    </citation>
    <scope>NUCLEOTIDE SEQUENCE [LARGE SCALE GENOMIC DNA]</scope>
    <source>
        <strain evidence="14">HYR1</strain>
    </source>
</reference>
<accession>A0A3M7R3E4</accession>
<evidence type="ECO:0000256" key="2">
    <source>
        <dbReference type="ARBA" id="ARBA00022543"/>
    </source>
</evidence>
<evidence type="ECO:0000256" key="9">
    <source>
        <dbReference type="ARBA" id="ARBA00023136"/>
    </source>
</evidence>
<evidence type="ECO:0000256" key="3">
    <source>
        <dbReference type="ARBA" id="ARBA00022606"/>
    </source>
</evidence>
<dbReference type="GO" id="GO:0007602">
    <property type="term" value="P:phototransduction"/>
    <property type="evidence" value="ECO:0007669"/>
    <property type="project" value="UniProtKB-KW"/>
</dbReference>
<dbReference type="PROSITE" id="PS00238">
    <property type="entry name" value="OPSIN"/>
    <property type="match status" value="1"/>
</dbReference>
<evidence type="ECO:0000256" key="5">
    <source>
        <dbReference type="ARBA" id="ARBA00022925"/>
    </source>
</evidence>
<dbReference type="GO" id="GO:0009881">
    <property type="term" value="F:photoreceptor activity"/>
    <property type="evidence" value="ECO:0007669"/>
    <property type="project" value="UniProtKB-KW"/>
</dbReference>
<dbReference type="SUPFAM" id="SSF81321">
    <property type="entry name" value="Family A G protein-coupled receptor-like"/>
    <property type="match status" value="1"/>
</dbReference>
<dbReference type="InterPro" id="IPR000276">
    <property type="entry name" value="GPCR_Rhodpsn"/>
</dbReference>
<dbReference type="Pfam" id="PF00001">
    <property type="entry name" value="7tm_1"/>
    <property type="match status" value="1"/>
</dbReference>
<sequence length="267" mass="31267">MSVERYLIVKSPLNIECFNVKIKLICITFTWIYSALMIMIQLFSKNSFVLEGMLTSCSFDYLSRDSLSRCYMLLMLVGGFVIPFMLIIIFYVLTKKEIKKKNNYFFRMNSSELRRSLNSMSLIEDNSLNSREMGPILTKKDLVEGGTKICEWKEKFLPAKKNTSSERKTSSTQSSKNYYYFLLRREKRVLKRIILNVTCFCLAWMPYVIMTLTAQFGNNIENYINPFSTSIPGIIAKISSIYNPILYTLTNKNCKNYYKRLLRISKE</sequence>
<dbReference type="Proteomes" id="UP000276133">
    <property type="component" value="Unassembled WGS sequence"/>
</dbReference>
<dbReference type="GO" id="GO:0004930">
    <property type="term" value="F:G protein-coupled receptor activity"/>
    <property type="evidence" value="ECO:0007669"/>
    <property type="project" value="UniProtKB-KW"/>
</dbReference>
<keyword evidence="3" id="KW-0716">Sensory transduction</keyword>
<feature type="domain" description="G-protein coupled receptors family 1 profile" evidence="13">
    <location>
        <begin position="1"/>
        <end position="247"/>
    </location>
</feature>
<keyword evidence="15" id="KW-1185">Reference proteome</keyword>
<keyword evidence="10" id="KW-0675">Receptor</keyword>
<proteinExistence type="predicted"/>
<dbReference type="PANTHER" id="PTHR24240">
    <property type="entry name" value="OPSIN"/>
    <property type="match status" value="1"/>
</dbReference>
<evidence type="ECO:0000256" key="4">
    <source>
        <dbReference type="ARBA" id="ARBA00022692"/>
    </source>
</evidence>
<dbReference type="PRINTS" id="PR00237">
    <property type="entry name" value="GPCRRHODOPSN"/>
</dbReference>
<dbReference type="GO" id="GO:0016020">
    <property type="term" value="C:membrane"/>
    <property type="evidence" value="ECO:0007669"/>
    <property type="project" value="UniProtKB-SubCell"/>
</dbReference>
<dbReference type="Gene3D" id="1.20.1070.10">
    <property type="entry name" value="Rhodopsin 7-helix transmembrane proteins"/>
    <property type="match status" value="1"/>
</dbReference>
<keyword evidence="11" id="KW-0807">Transducer</keyword>
<feature type="transmembrane region" description="Helical" evidence="12">
    <location>
        <begin position="193"/>
        <end position="210"/>
    </location>
</feature>
<feature type="transmembrane region" description="Helical" evidence="12">
    <location>
        <begin position="71"/>
        <end position="93"/>
    </location>
</feature>
<keyword evidence="8" id="KW-0297">G-protein coupled receptor</keyword>
<evidence type="ECO:0000256" key="7">
    <source>
        <dbReference type="ARBA" id="ARBA00022991"/>
    </source>
</evidence>
<evidence type="ECO:0000256" key="8">
    <source>
        <dbReference type="ARBA" id="ARBA00023040"/>
    </source>
</evidence>
<evidence type="ECO:0000256" key="1">
    <source>
        <dbReference type="ARBA" id="ARBA00004141"/>
    </source>
</evidence>